<sequence>MTDLADATPSKAASLTVWFDGGCPLCRREVALMRRLDRAHAIDFRDVSRGDAGAACPLDRATLLERFHAEEDGRLLSGAAAFAAMWRAIPPLRPLGLVARNPLVLALLERLYIRFLRIRPRLARWLRRLEPARPA</sequence>
<dbReference type="PANTHER" id="PTHR34290">
    <property type="entry name" value="SI:CH73-390P7.2"/>
    <property type="match status" value="1"/>
</dbReference>
<dbReference type="GO" id="GO:0015035">
    <property type="term" value="F:protein-disulfide reductase activity"/>
    <property type="evidence" value="ECO:0007669"/>
    <property type="project" value="InterPro"/>
</dbReference>
<proteinExistence type="predicted"/>
<keyword evidence="2" id="KW-1185">Reference proteome</keyword>
<protein>
    <submittedName>
        <fullName evidence="1">DUF393 domain-containing protein</fullName>
    </submittedName>
</protein>
<dbReference type="Pfam" id="PF04134">
    <property type="entry name" value="DCC1-like"/>
    <property type="match status" value="1"/>
</dbReference>
<dbReference type="InterPro" id="IPR044691">
    <property type="entry name" value="DCC1_Trx"/>
</dbReference>
<evidence type="ECO:0000313" key="1">
    <source>
        <dbReference type="EMBL" id="TLU72905.1"/>
    </source>
</evidence>
<organism evidence="1 2">
    <name type="scientific">Lichenicoccus roseus</name>
    <dbReference type="NCBI Taxonomy" id="2683649"/>
    <lineage>
        <taxon>Bacteria</taxon>
        <taxon>Pseudomonadati</taxon>
        <taxon>Pseudomonadota</taxon>
        <taxon>Alphaproteobacteria</taxon>
        <taxon>Acetobacterales</taxon>
        <taxon>Acetobacteraceae</taxon>
        <taxon>Lichenicoccus</taxon>
    </lineage>
</organism>
<dbReference type="InterPro" id="IPR007263">
    <property type="entry name" value="DCC1-like"/>
</dbReference>
<dbReference type="EMBL" id="VCDI01000002">
    <property type="protein sequence ID" value="TLU72905.1"/>
    <property type="molecule type" value="Genomic_DNA"/>
</dbReference>
<reference evidence="1 2" key="1">
    <citation type="submission" date="2019-05" db="EMBL/GenBank/DDBJ databases">
        <authorList>
            <person name="Pankratov T."/>
            <person name="Grouzdev D."/>
        </authorList>
    </citation>
    <scope>NUCLEOTIDE SEQUENCE [LARGE SCALE GENOMIC DNA]</scope>
    <source>
        <strain evidence="1 2">KEBCLARHB70R</strain>
    </source>
</reference>
<dbReference type="OrthoDB" id="9801773at2"/>
<dbReference type="Proteomes" id="UP000305654">
    <property type="component" value="Unassembled WGS sequence"/>
</dbReference>
<dbReference type="PANTHER" id="PTHR34290:SF2">
    <property type="entry name" value="OS04G0668800 PROTEIN"/>
    <property type="match status" value="1"/>
</dbReference>
<dbReference type="AlphaFoldDB" id="A0A5R9J5K2"/>
<name>A0A5R9J5K2_9PROT</name>
<gene>
    <name evidence="1" type="ORF">FE263_05445</name>
</gene>
<evidence type="ECO:0000313" key="2">
    <source>
        <dbReference type="Proteomes" id="UP000305654"/>
    </source>
</evidence>
<dbReference type="RefSeq" id="WP_138324979.1">
    <property type="nucleotide sequence ID" value="NZ_VCDI01000002.1"/>
</dbReference>
<accession>A0A5R9J5K2</accession>
<comment type="caution">
    <text evidence="1">The sequence shown here is derived from an EMBL/GenBank/DDBJ whole genome shotgun (WGS) entry which is preliminary data.</text>
</comment>